<keyword evidence="6" id="KW-1185">Reference proteome</keyword>
<dbReference type="InterPro" id="IPR003018">
    <property type="entry name" value="GAF"/>
</dbReference>
<dbReference type="SMART" id="SM00065">
    <property type="entry name" value="GAF"/>
    <property type="match status" value="1"/>
</dbReference>
<evidence type="ECO:0000256" key="3">
    <source>
        <dbReference type="SAM" id="Coils"/>
    </source>
</evidence>
<keyword evidence="2" id="KW-0804">Transcription</keyword>
<dbReference type="InterPro" id="IPR012074">
    <property type="entry name" value="GAF_ANTAR"/>
</dbReference>
<evidence type="ECO:0000313" key="5">
    <source>
        <dbReference type="EMBL" id="MCH6472338.1"/>
    </source>
</evidence>
<feature type="domain" description="ANTAR" evidence="4">
    <location>
        <begin position="172"/>
        <end position="233"/>
    </location>
</feature>
<dbReference type="Pfam" id="PF03861">
    <property type="entry name" value="ANTAR"/>
    <property type="match status" value="1"/>
</dbReference>
<dbReference type="EMBL" id="JAKZBV010000001">
    <property type="protein sequence ID" value="MCH6472338.1"/>
    <property type="molecule type" value="Genomic_DNA"/>
</dbReference>
<dbReference type="InterPro" id="IPR036388">
    <property type="entry name" value="WH-like_DNA-bd_sf"/>
</dbReference>
<dbReference type="SUPFAM" id="SSF55781">
    <property type="entry name" value="GAF domain-like"/>
    <property type="match status" value="1"/>
</dbReference>
<protein>
    <submittedName>
        <fullName evidence="5">GAF and ANTAR domain-containing protein</fullName>
    </submittedName>
</protein>
<organism evidence="5 6">
    <name type="scientific">Sinomonas terrae</name>
    <dbReference type="NCBI Taxonomy" id="2908838"/>
    <lineage>
        <taxon>Bacteria</taxon>
        <taxon>Bacillati</taxon>
        <taxon>Actinomycetota</taxon>
        <taxon>Actinomycetes</taxon>
        <taxon>Micrococcales</taxon>
        <taxon>Micrococcaceae</taxon>
        <taxon>Sinomonas</taxon>
    </lineage>
</organism>
<dbReference type="Proteomes" id="UP001202922">
    <property type="component" value="Unassembled WGS sequence"/>
</dbReference>
<dbReference type="SMART" id="SM01012">
    <property type="entry name" value="ANTAR"/>
    <property type="match status" value="1"/>
</dbReference>
<dbReference type="InterPro" id="IPR005561">
    <property type="entry name" value="ANTAR"/>
</dbReference>
<evidence type="ECO:0000256" key="2">
    <source>
        <dbReference type="ARBA" id="ARBA00023163"/>
    </source>
</evidence>
<name>A0ABS9U6L5_9MICC</name>
<comment type="caution">
    <text evidence="5">The sequence shown here is derived from an EMBL/GenBank/DDBJ whole genome shotgun (WGS) entry which is preliminary data.</text>
</comment>
<keyword evidence="3" id="KW-0175">Coiled coil</keyword>
<evidence type="ECO:0000313" key="6">
    <source>
        <dbReference type="Proteomes" id="UP001202922"/>
    </source>
</evidence>
<dbReference type="PIRSF" id="PIRSF036625">
    <property type="entry name" value="GAF_ANTAR"/>
    <property type="match status" value="1"/>
</dbReference>
<feature type="coiled-coil region" evidence="3">
    <location>
        <begin position="12"/>
        <end position="39"/>
    </location>
</feature>
<dbReference type="Gene3D" id="1.10.10.10">
    <property type="entry name" value="Winged helix-like DNA-binding domain superfamily/Winged helix DNA-binding domain"/>
    <property type="match status" value="1"/>
</dbReference>
<dbReference type="RefSeq" id="WP_241056233.1">
    <property type="nucleotide sequence ID" value="NZ_JAKZBV010000001.1"/>
</dbReference>
<sequence>MTRTDLPLAQELAELTARLADLLLTRESAEDAVQSLAQAAKEAMPHASGAGATLIDPRGHKTSTGATDEVVLEADRLQYEIGQGLCLSAWAEDRTQVIEDIETETRWPLWTRAVSVLGLRSALSSPLTTGGTPIGALKVYSDRPGTFTDRDVRILEMLARPAAVMLANVQARDAAERASASMSEAVSDRDAINMATGILMERERLSPDDALLRIVSLSRLKQRALRDIAQDLVTGRSVL</sequence>
<proteinExistence type="predicted"/>
<accession>A0ABS9U6L5</accession>
<evidence type="ECO:0000256" key="1">
    <source>
        <dbReference type="ARBA" id="ARBA00023015"/>
    </source>
</evidence>
<dbReference type="Pfam" id="PF13185">
    <property type="entry name" value="GAF_2"/>
    <property type="match status" value="1"/>
</dbReference>
<dbReference type="Gene3D" id="3.30.450.40">
    <property type="match status" value="1"/>
</dbReference>
<evidence type="ECO:0000259" key="4">
    <source>
        <dbReference type="PROSITE" id="PS50921"/>
    </source>
</evidence>
<keyword evidence="1" id="KW-0805">Transcription regulation</keyword>
<dbReference type="PROSITE" id="PS50921">
    <property type="entry name" value="ANTAR"/>
    <property type="match status" value="1"/>
</dbReference>
<reference evidence="5 6" key="1">
    <citation type="submission" date="2022-03" db="EMBL/GenBank/DDBJ databases">
        <title>Sinomonas sp. isolated from a soil.</title>
        <authorList>
            <person name="Han J."/>
            <person name="Kim D.-U."/>
        </authorList>
    </citation>
    <scope>NUCLEOTIDE SEQUENCE [LARGE SCALE GENOMIC DNA]</scope>
    <source>
        <strain evidence="5 6">5-5</strain>
    </source>
</reference>
<gene>
    <name evidence="5" type="ORF">L0M17_20625</name>
</gene>
<dbReference type="InterPro" id="IPR029016">
    <property type="entry name" value="GAF-like_dom_sf"/>
</dbReference>